<keyword evidence="1" id="KW-0548">Nucleotidyltransferase</keyword>
<dbReference type="AlphaFoldDB" id="A0A2I0T7J8"/>
<sequence>MLEKGEKKLKSYGDEPAAPEVVEVNRETPVRCLNRYSPKKVAQPTAQLKCLYTNACSIGNKQEELEATMLLERYDIVAITETWWDESYNWSVAIEGYKLFRRDRQRRRGGSVASYVKEWIESEEMSLKPSLGSDEERVQSLWVRIKGQANMRDTVVEKIEFRIVGTLKELADVTAGTSSIIYQRSWVSGEVPADWKLANIIPLYKKGVREDPVNYRPQSWLTGEVPADWHLANVTPIHKKGQKEDLGNYRPGSLTSVSGKVTEQII</sequence>
<name>A0A2I0T7J8_LIMLA</name>
<dbReference type="EMBL" id="KZ516274">
    <property type="protein sequence ID" value="PKU29771.1"/>
    <property type="molecule type" value="Genomic_DNA"/>
</dbReference>
<dbReference type="OrthoDB" id="9393271at2759"/>
<dbReference type="SUPFAM" id="SSF56219">
    <property type="entry name" value="DNase I-like"/>
    <property type="match status" value="1"/>
</dbReference>
<dbReference type="GO" id="GO:0031012">
    <property type="term" value="C:extracellular matrix"/>
    <property type="evidence" value="ECO:0007669"/>
    <property type="project" value="TreeGrafter"/>
</dbReference>
<dbReference type="GO" id="GO:0003964">
    <property type="term" value="F:RNA-directed DNA polymerase activity"/>
    <property type="evidence" value="ECO:0007669"/>
    <property type="project" value="UniProtKB-KW"/>
</dbReference>
<dbReference type="PANTHER" id="PTHR33395:SF22">
    <property type="entry name" value="REVERSE TRANSCRIPTASE DOMAIN-CONTAINING PROTEIN"/>
    <property type="match status" value="1"/>
</dbReference>
<dbReference type="InterPro" id="IPR036691">
    <property type="entry name" value="Endo/exonu/phosph_ase_sf"/>
</dbReference>
<accession>A0A2I0T7J8</accession>
<dbReference type="Gene3D" id="3.60.10.10">
    <property type="entry name" value="Endonuclease/exonuclease/phosphatase"/>
    <property type="match status" value="1"/>
</dbReference>
<gene>
    <name evidence="1" type="ORF">llap_19925</name>
</gene>
<keyword evidence="1" id="KW-0695">RNA-directed DNA polymerase</keyword>
<dbReference type="GO" id="GO:0007508">
    <property type="term" value="P:larval heart development"/>
    <property type="evidence" value="ECO:0007669"/>
    <property type="project" value="TreeGrafter"/>
</dbReference>
<evidence type="ECO:0000313" key="2">
    <source>
        <dbReference type="Proteomes" id="UP000233556"/>
    </source>
</evidence>
<reference evidence="2" key="1">
    <citation type="submission" date="2017-11" db="EMBL/GenBank/DDBJ databases">
        <authorList>
            <person name="Lima N.C."/>
            <person name="Parody-Merino A.M."/>
            <person name="Battley P.F."/>
            <person name="Fidler A.E."/>
            <person name="Prosdocimi F."/>
        </authorList>
    </citation>
    <scope>NUCLEOTIDE SEQUENCE [LARGE SCALE GENOMIC DNA]</scope>
</reference>
<evidence type="ECO:0000313" key="1">
    <source>
        <dbReference type="EMBL" id="PKU29771.1"/>
    </source>
</evidence>
<keyword evidence="2" id="KW-1185">Reference proteome</keyword>
<proteinExistence type="predicted"/>
<dbReference type="PANTHER" id="PTHR33395">
    <property type="entry name" value="TRANSCRIPTASE, PUTATIVE-RELATED-RELATED"/>
    <property type="match status" value="1"/>
</dbReference>
<dbReference type="Proteomes" id="UP000233556">
    <property type="component" value="Unassembled WGS sequence"/>
</dbReference>
<dbReference type="GO" id="GO:0061343">
    <property type="term" value="P:cell adhesion involved in heart morphogenesis"/>
    <property type="evidence" value="ECO:0007669"/>
    <property type="project" value="TreeGrafter"/>
</dbReference>
<protein>
    <submittedName>
        <fullName evidence="1">Rna-directed dna polymerase from mobile element jockey-like</fullName>
    </submittedName>
</protein>
<reference evidence="2" key="2">
    <citation type="submission" date="2017-12" db="EMBL/GenBank/DDBJ databases">
        <title>Genome sequence of the Bar-tailed Godwit (Limosa lapponica baueri).</title>
        <authorList>
            <person name="Lima N.C.B."/>
            <person name="Parody-Merino A.M."/>
            <person name="Battley P.F."/>
            <person name="Fidler A.E."/>
            <person name="Prosdocimi F."/>
        </authorList>
    </citation>
    <scope>NUCLEOTIDE SEQUENCE [LARGE SCALE GENOMIC DNA]</scope>
</reference>
<keyword evidence="1" id="KW-0808">Transferase</keyword>
<organism evidence="1 2">
    <name type="scientific">Limosa lapponica baueri</name>
    <dbReference type="NCBI Taxonomy" id="1758121"/>
    <lineage>
        <taxon>Eukaryota</taxon>
        <taxon>Metazoa</taxon>
        <taxon>Chordata</taxon>
        <taxon>Craniata</taxon>
        <taxon>Vertebrata</taxon>
        <taxon>Euteleostomi</taxon>
        <taxon>Archelosauria</taxon>
        <taxon>Archosauria</taxon>
        <taxon>Dinosauria</taxon>
        <taxon>Saurischia</taxon>
        <taxon>Theropoda</taxon>
        <taxon>Coelurosauria</taxon>
        <taxon>Aves</taxon>
        <taxon>Neognathae</taxon>
        <taxon>Neoaves</taxon>
        <taxon>Charadriiformes</taxon>
        <taxon>Scolopacidae</taxon>
        <taxon>Limosa</taxon>
    </lineage>
</organism>